<evidence type="ECO:0000256" key="4">
    <source>
        <dbReference type="ARBA" id="ARBA00022679"/>
    </source>
</evidence>
<keyword evidence="3 6" id="KW-0597">Phosphoprotein</keyword>
<name>A0A2G6KD82_9BACT</name>
<dbReference type="SUPFAM" id="SSF47384">
    <property type="entry name" value="Homodimeric domain of signal transducing histidine kinase"/>
    <property type="match status" value="1"/>
</dbReference>
<keyword evidence="4" id="KW-0808">Transferase</keyword>
<keyword evidence="7" id="KW-0175">Coiled coil</keyword>
<dbReference type="PANTHER" id="PTHR43047:SF66">
    <property type="entry name" value="HISKA"/>
    <property type="match status" value="1"/>
</dbReference>
<dbReference type="SMART" id="SM00387">
    <property type="entry name" value="HATPase_c"/>
    <property type="match status" value="1"/>
</dbReference>
<dbReference type="AlphaFoldDB" id="A0A2G6KD82"/>
<evidence type="ECO:0000256" key="5">
    <source>
        <dbReference type="ARBA" id="ARBA00022777"/>
    </source>
</evidence>
<proteinExistence type="predicted"/>
<feature type="domain" description="Histidine kinase" evidence="8">
    <location>
        <begin position="182"/>
        <end position="399"/>
    </location>
</feature>
<protein>
    <recommendedName>
        <fullName evidence="2">histidine kinase</fullName>
        <ecNumber evidence="2">2.7.13.3</ecNumber>
    </recommendedName>
</protein>
<dbReference type="InterPro" id="IPR011006">
    <property type="entry name" value="CheY-like_superfamily"/>
</dbReference>
<feature type="coiled-coil region" evidence="7">
    <location>
        <begin position="134"/>
        <end position="168"/>
    </location>
</feature>
<accession>A0A2G6KD82</accession>
<dbReference type="Pfam" id="PF00072">
    <property type="entry name" value="Response_reg"/>
    <property type="match status" value="1"/>
</dbReference>
<dbReference type="Gene3D" id="1.10.287.130">
    <property type="match status" value="1"/>
</dbReference>
<sequence length="399" mass="45111">MEKPIILCVDDEEIVLRTLKRELSNAFGEKYIIETAEGGEDALTLFRELQCEGDEIPVVIADQIMPDIKGDDLLRQIHDIAPKTLNIMLTGQADKDAITNAVNQAGLYRYIEKPWEATDLQLTIKEAMRRYFQDKAIEKQIQLLRNMNATLEQKVKERTSQLEAQQVQLTQLNASKDKFFSIIAEDLRTPFTGLLGITDFIVKNVERFSQQEVKESVASMRESTESVYNLLENLLVWAQLQQGVVEYHPQFVSLHEIVERNFAFFASNAAQKQISLTNRISQDIRVYVDKTMLMTVVRNLVSNALKFSHRNGTVTLDTCIQDDFIDVMVADVGVGISKEAFPHLFRIDTKYSTPGTADEEGAGIGLVVCRSLVEKNGGLMRIESDPHQGTVVTVRFPIH</sequence>
<dbReference type="PRINTS" id="PR00344">
    <property type="entry name" value="BCTRLSENSOR"/>
</dbReference>
<dbReference type="InterPro" id="IPR036890">
    <property type="entry name" value="HATPase_C_sf"/>
</dbReference>
<evidence type="ECO:0000313" key="10">
    <source>
        <dbReference type="EMBL" id="PIE33656.1"/>
    </source>
</evidence>
<dbReference type="InterPro" id="IPR003594">
    <property type="entry name" value="HATPase_dom"/>
</dbReference>
<dbReference type="EC" id="2.7.13.3" evidence="2"/>
<dbReference type="SUPFAM" id="SSF52172">
    <property type="entry name" value="CheY-like"/>
    <property type="match status" value="1"/>
</dbReference>
<evidence type="ECO:0000313" key="11">
    <source>
        <dbReference type="Proteomes" id="UP000230821"/>
    </source>
</evidence>
<dbReference type="CDD" id="cd00082">
    <property type="entry name" value="HisKA"/>
    <property type="match status" value="1"/>
</dbReference>
<dbReference type="InterPro" id="IPR004358">
    <property type="entry name" value="Sig_transdc_His_kin-like_C"/>
</dbReference>
<feature type="modified residue" description="4-aspartylphosphate" evidence="6">
    <location>
        <position position="62"/>
    </location>
</feature>
<evidence type="ECO:0000259" key="8">
    <source>
        <dbReference type="PROSITE" id="PS50109"/>
    </source>
</evidence>
<evidence type="ECO:0000256" key="6">
    <source>
        <dbReference type="PROSITE-ProRule" id="PRU00169"/>
    </source>
</evidence>
<dbReference type="SUPFAM" id="SSF55874">
    <property type="entry name" value="ATPase domain of HSP90 chaperone/DNA topoisomerase II/histidine kinase"/>
    <property type="match status" value="1"/>
</dbReference>
<organism evidence="10 11">
    <name type="scientific">candidate division KSB3 bacterium</name>
    <dbReference type="NCBI Taxonomy" id="2044937"/>
    <lineage>
        <taxon>Bacteria</taxon>
        <taxon>candidate division KSB3</taxon>
    </lineage>
</organism>
<dbReference type="PANTHER" id="PTHR43047">
    <property type="entry name" value="TWO-COMPONENT HISTIDINE PROTEIN KINASE"/>
    <property type="match status" value="1"/>
</dbReference>
<dbReference type="InterPro" id="IPR003661">
    <property type="entry name" value="HisK_dim/P_dom"/>
</dbReference>
<keyword evidence="5" id="KW-0418">Kinase</keyword>
<dbReference type="GO" id="GO:0000155">
    <property type="term" value="F:phosphorelay sensor kinase activity"/>
    <property type="evidence" value="ECO:0007669"/>
    <property type="project" value="InterPro"/>
</dbReference>
<dbReference type="PROSITE" id="PS50109">
    <property type="entry name" value="HIS_KIN"/>
    <property type="match status" value="1"/>
</dbReference>
<evidence type="ECO:0000259" key="9">
    <source>
        <dbReference type="PROSITE" id="PS50110"/>
    </source>
</evidence>
<evidence type="ECO:0000256" key="2">
    <source>
        <dbReference type="ARBA" id="ARBA00012438"/>
    </source>
</evidence>
<dbReference type="InterPro" id="IPR036097">
    <property type="entry name" value="HisK_dim/P_sf"/>
</dbReference>
<dbReference type="SMART" id="SM00448">
    <property type="entry name" value="REC"/>
    <property type="match status" value="1"/>
</dbReference>
<dbReference type="InterPro" id="IPR005467">
    <property type="entry name" value="His_kinase_dom"/>
</dbReference>
<dbReference type="EMBL" id="PDSK01000096">
    <property type="protein sequence ID" value="PIE33656.1"/>
    <property type="molecule type" value="Genomic_DNA"/>
</dbReference>
<evidence type="ECO:0000256" key="7">
    <source>
        <dbReference type="SAM" id="Coils"/>
    </source>
</evidence>
<feature type="domain" description="Response regulatory" evidence="9">
    <location>
        <begin position="5"/>
        <end position="128"/>
    </location>
</feature>
<gene>
    <name evidence="10" type="ORF">CSA56_11120</name>
</gene>
<dbReference type="InterPro" id="IPR001789">
    <property type="entry name" value="Sig_transdc_resp-reg_receiver"/>
</dbReference>
<comment type="catalytic activity">
    <reaction evidence="1">
        <text>ATP + protein L-histidine = ADP + protein N-phospho-L-histidine.</text>
        <dbReference type="EC" id="2.7.13.3"/>
    </reaction>
</comment>
<evidence type="ECO:0000256" key="1">
    <source>
        <dbReference type="ARBA" id="ARBA00000085"/>
    </source>
</evidence>
<dbReference type="Pfam" id="PF00512">
    <property type="entry name" value="HisKA"/>
    <property type="match status" value="1"/>
</dbReference>
<dbReference type="SMART" id="SM00388">
    <property type="entry name" value="HisKA"/>
    <property type="match status" value="1"/>
</dbReference>
<dbReference type="Proteomes" id="UP000230821">
    <property type="component" value="Unassembled WGS sequence"/>
</dbReference>
<dbReference type="GO" id="GO:0009927">
    <property type="term" value="F:histidine phosphotransfer kinase activity"/>
    <property type="evidence" value="ECO:0007669"/>
    <property type="project" value="TreeGrafter"/>
</dbReference>
<dbReference type="Pfam" id="PF02518">
    <property type="entry name" value="HATPase_c"/>
    <property type="match status" value="1"/>
</dbReference>
<dbReference type="GO" id="GO:0005886">
    <property type="term" value="C:plasma membrane"/>
    <property type="evidence" value="ECO:0007669"/>
    <property type="project" value="TreeGrafter"/>
</dbReference>
<dbReference type="Gene3D" id="3.30.565.10">
    <property type="entry name" value="Histidine kinase-like ATPase, C-terminal domain"/>
    <property type="match status" value="1"/>
</dbReference>
<comment type="caution">
    <text evidence="10">The sequence shown here is derived from an EMBL/GenBank/DDBJ whole genome shotgun (WGS) entry which is preliminary data.</text>
</comment>
<dbReference type="PROSITE" id="PS50110">
    <property type="entry name" value="RESPONSE_REGULATORY"/>
    <property type="match status" value="1"/>
</dbReference>
<evidence type="ECO:0000256" key="3">
    <source>
        <dbReference type="ARBA" id="ARBA00022553"/>
    </source>
</evidence>
<dbReference type="Gene3D" id="3.40.50.2300">
    <property type="match status" value="1"/>
</dbReference>
<reference evidence="10 11" key="1">
    <citation type="submission" date="2017-10" db="EMBL/GenBank/DDBJ databases">
        <title>Novel microbial diversity and functional potential in the marine mammal oral microbiome.</title>
        <authorList>
            <person name="Dudek N.K."/>
            <person name="Sun C.L."/>
            <person name="Burstein D."/>
            <person name="Kantor R.S."/>
            <person name="Aliaga Goltsman D.S."/>
            <person name="Bik E.M."/>
            <person name="Thomas B.C."/>
            <person name="Banfield J.F."/>
            <person name="Relman D.A."/>
        </authorList>
    </citation>
    <scope>NUCLEOTIDE SEQUENCE [LARGE SCALE GENOMIC DNA]</scope>
    <source>
        <strain evidence="10">DOLJORAL78_47_16</strain>
    </source>
</reference>